<evidence type="ECO:0000313" key="2">
    <source>
        <dbReference type="EMBL" id="PIC15511.1"/>
    </source>
</evidence>
<dbReference type="OrthoDB" id="10468704at2759"/>
<keyword evidence="1" id="KW-0812">Transmembrane</keyword>
<keyword evidence="3" id="KW-1185">Reference proteome</keyword>
<dbReference type="Proteomes" id="UP000230233">
    <property type="component" value="Chromosome X"/>
</dbReference>
<sequence length="335" mass="39933">MRYKYEFLTLLAMSAHVYATYLLILESREFESLEDLGISLYTRASTWCQEKYVKAAADFRKFQLETGWITTTTMSNLDYINSIYEEPPEDFYDQPWNRKKTTTTTTPAPPRTCAVCRGGNYRRRQDLMHSTIYRHEDYWDNTDCDRGKIRVMLCPTTCAYIFIYRLGEDKIIDSVMMDCSHQLIHRSKDIPLSKPRFSWNYLEFLETVKYEVIRDGFNITYYFEIASSPSVSVILDNLEGKFAHILEEREMEKRNRAVHIVLIMIVVFLVWHTTIWFCCVWYRVCKGNRYRKRLRRRIEREEENNRNIIALLEMDQQSSGTAYRSTNSVDYDDVV</sequence>
<dbReference type="PANTHER" id="PTHR35178">
    <property type="entry name" value="FOLATE RECEPTOR HOMOLOG-RELATED"/>
    <property type="match status" value="1"/>
</dbReference>
<gene>
    <name evidence="2" type="primary">Cnig_chr_X.g22457</name>
    <name evidence="2" type="ORF">B9Z55_022457</name>
</gene>
<organism evidence="2 3">
    <name type="scientific">Caenorhabditis nigoni</name>
    <dbReference type="NCBI Taxonomy" id="1611254"/>
    <lineage>
        <taxon>Eukaryota</taxon>
        <taxon>Metazoa</taxon>
        <taxon>Ecdysozoa</taxon>
        <taxon>Nematoda</taxon>
        <taxon>Chromadorea</taxon>
        <taxon>Rhabditida</taxon>
        <taxon>Rhabditina</taxon>
        <taxon>Rhabditomorpha</taxon>
        <taxon>Rhabditoidea</taxon>
        <taxon>Rhabditidae</taxon>
        <taxon>Peloderinae</taxon>
        <taxon>Caenorhabditis</taxon>
    </lineage>
</organism>
<keyword evidence="1" id="KW-0472">Membrane</keyword>
<evidence type="ECO:0000313" key="3">
    <source>
        <dbReference type="Proteomes" id="UP000230233"/>
    </source>
</evidence>
<name>A0A2G5SKV9_9PELO</name>
<comment type="caution">
    <text evidence="2">The sequence shown here is derived from an EMBL/GenBank/DDBJ whole genome shotgun (WGS) entry which is preliminary data.</text>
</comment>
<reference evidence="3" key="1">
    <citation type="submission" date="2017-10" db="EMBL/GenBank/DDBJ databases">
        <title>Rapid genome shrinkage in a self-fertile nematode reveals novel sperm competition proteins.</title>
        <authorList>
            <person name="Yin D."/>
            <person name="Schwarz E.M."/>
            <person name="Thomas C.G."/>
            <person name="Felde R.L."/>
            <person name="Korf I.F."/>
            <person name="Cutter A.D."/>
            <person name="Schartner C.M."/>
            <person name="Ralston E.J."/>
            <person name="Meyer B.J."/>
            <person name="Haag E.S."/>
        </authorList>
    </citation>
    <scope>NUCLEOTIDE SEQUENCE [LARGE SCALE GENOMIC DNA]</scope>
    <source>
        <strain evidence="3">JU1422</strain>
    </source>
</reference>
<dbReference type="PANTHER" id="PTHR35178:SF1">
    <property type="entry name" value="CUB DOMAIN-CONTAINING PROTEIN-RELATED"/>
    <property type="match status" value="1"/>
</dbReference>
<feature type="transmembrane region" description="Helical" evidence="1">
    <location>
        <begin position="257"/>
        <end position="285"/>
    </location>
</feature>
<dbReference type="AlphaFoldDB" id="A0A2G5SKV9"/>
<keyword evidence="1" id="KW-1133">Transmembrane helix</keyword>
<evidence type="ECO:0000256" key="1">
    <source>
        <dbReference type="SAM" id="Phobius"/>
    </source>
</evidence>
<dbReference type="EMBL" id="PDUG01000006">
    <property type="protein sequence ID" value="PIC15511.1"/>
    <property type="molecule type" value="Genomic_DNA"/>
</dbReference>
<accession>A0A2G5SKV9</accession>
<proteinExistence type="predicted"/>
<protein>
    <submittedName>
        <fullName evidence="2">Uncharacterized protein</fullName>
    </submittedName>
</protein>